<dbReference type="Pfam" id="PF02580">
    <property type="entry name" value="Tyr_Deacylase"/>
    <property type="match status" value="1"/>
</dbReference>
<comment type="domain">
    <text evidence="2">A Gly-cisPro motif from one monomer fits into the active site of the other monomer to allow specific chiral rejection of L-amino acids.</text>
</comment>
<dbReference type="InterPro" id="IPR023509">
    <property type="entry name" value="DTD-like_sf"/>
</dbReference>
<organism evidence="3 4">
    <name type="scientific">Paraclostridium ghonii</name>
    <dbReference type="NCBI Taxonomy" id="29358"/>
    <lineage>
        <taxon>Bacteria</taxon>
        <taxon>Bacillati</taxon>
        <taxon>Bacillota</taxon>
        <taxon>Clostridia</taxon>
        <taxon>Peptostreptococcales</taxon>
        <taxon>Peptostreptococcaceae</taxon>
        <taxon>Paraclostridium</taxon>
    </lineage>
</organism>
<dbReference type="PANTHER" id="PTHR10472:SF5">
    <property type="entry name" value="D-AMINOACYL-TRNA DEACYLASE 1"/>
    <property type="match status" value="1"/>
</dbReference>
<comment type="similarity">
    <text evidence="1 2">Belongs to the DTD family.</text>
</comment>
<reference evidence="3 4" key="1">
    <citation type="submission" date="2023-07" db="EMBL/GenBank/DDBJ databases">
        <title>Genomic Encyclopedia of Type Strains, Phase IV (KMG-IV): sequencing the most valuable type-strain genomes for metagenomic binning, comparative biology and taxonomic classification.</title>
        <authorList>
            <person name="Goeker M."/>
        </authorList>
    </citation>
    <scope>NUCLEOTIDE SEQUENCE [LARGE SCALE GENOMIC DNA]</scope>
    <source>
        <strain evidence="3 4">DSM 15049</strain>
    </source>
</reference>
<dbReference type="RefSeq" id="WP_250673919.1">
    <property type="nucleotide sequence ID" value="NZ_BAAACE010000027.1"/>
</dbReference>
<dbReference type="SUPFAM" id="SSF69500">
    <property type="entry name" value="DTD-like"/>
    <property type="match status" value="1"/>
</dbReference>
<comment type="subcellular location">
    <subcellularLocation>
        <location evidence="2">Cytoplasm</location>
    </subcellularLocation>
</comment>
<keyword evidence="2" id="KW-0694">RNA-binding</keyword>
<sequence>MRAVVQRVSSSNVTVDENEISNIDKGLLVLLGVTHGDSSKDVDYLLEKIVNLRIFEDENEKMNLSLKDINGELLVVSQFTLYGDCRKGRRPNFTEAAKPDLANDLYEEFVEKARRQSINVGTGKFGAHMMVELVNDGPVTMLIDSEKHF</sequence>
<comment type="catalytic activity">
    <reaction evidence="2">
        <text>a D-aminoacyl-tRNA + H2O = a tRNA + a D-alpha-amino acid + H(+)</text>
        <dbReference type="Rhea" id="RHEA:13953"/>
        <dbReference type="Rhea" id="RHEA-COMP:10123"/>
        <dbReference type="Rhea" id="RHEA-COMP:10124"/>
        <dbReference type="ChEBI" id="CHEBI:15377"/>
        <dbReference type="ChEBI" id="CHEBI:15378"/>
        <dbReference type="ChEBI" id="CHEBI:59871"/>
        <dbReference type="ChEBI" id="CHEBI:78442"/>
        <dbReference type="ChEBI" id="CHEBI:79333"/>
        <dbReference type="EC" id="3.1.1.96"/>
    </reaction>
</comment>
<evidence type="ECO:0000313" key="4">
    <source>
        <dbReference type="Proteomes" id="UP001232584"/>
    </source>
</evidence>
<dbReference type="NCBIfam" id="TIGR00256">
    <property type="entry name" value="D-aminoacyl-tRNA deacylase"/>
    <property type="match status" value="1"/>
</dbReference>
<evidence type="ECO:0000313" key="3">
    <source>
        <dbReference type="EMBL" id="MDQ0556674.1"/>
    </source>
</evidence>
<dbReference type="CDD" id="cd00563">
    <property type="entry name" value="Dtyr_deacylase"/>
    <property type="match status" value="1"/>
</dbReference>
<name>A0ABU0N123_9FIRM</name>
<dbReference type="InterPro" id="IPR003732">
    <property type="entry name" value="Daa-tRNA_deacyls_DTD"/>
</dbReference>
<proteinExistence type="inferred from homology"/>
<gene>
    <name evidence="2" type="primary">dtd</name>
    <name evidence="3" type="ORF">QOZ92_001788</name>
</gene>
<keyword evidence="2 3" id="KW-0378">Hydrolase</keyword>
<feature type="short sequence motif" description="Gly-cisPro motif, important for rejection of L-amino acids" evidence="2">
    <location>
        <begin position="137"/>
        <end position="138"/>
    </location>
</feature>
<dbReference type="Proteomes" id="UP001232584">
    <property type="component" value="Unassembled WGS sequence"/>
</dbReference>
<dbReference type="HAMAP" id="MF_00518">
    <property type="entry name" value="Deacylase_Dtd"/>
    <property type="match status" value="1"/>
</dbReference>
<evidence type="ECO:0000256" key="1">
    <source>
        <dbReference type="ARBA" id="ARBA00009673"/>
    </source>
</evidence>
<protein>
    <recommendedName>
        <fullName evidence="2">D-aminoacyl-tRNA deacylase</fullName>
        <shortName evidence="2">DTD</shortName>
        <ecNumber evidence="2">3.1.1.96</ecNumber>
    </recommendedName>
    <alternativeName>
        <fullName evidence="2">Gly-tRNA(Ala) deacylase</fullName>
        <ecNumber evidence="2">3.1.1.-</ecNumber>
    </alternativeName>
</protein>
<comment type="function">
    <text evidence="2">An aminoacyl-tRNA editing enzyme that deacylates mischarged D-aminoacyl-tRNAs. Also deacylates mischarged glycyl-tRNA(Ala), protecting cells against glycine mischarging by AlaRS. Acts via tRNA-based rather than protein-based catalysis; rejects L-amino acids rather than detecting D-amino acids in the active site. By recycling D-aminoacyl-tRNA to D-amino acids and free tRNA molecules, this enzyme counteracts the toxicity associated with the formation of D-aminoacyl-tRNA entities in vivo and helps enforce protein L-homochirality.</text>
</comment>
<keyword evidence="2" id="KW-0820">tRNA-binding</keyword>
<keyword evidence="2" id="KW-0963">Cytoplasm</keyword>
<dbReference type="EC" id="3.1.1.96" evidence="2"/>
<keyword evidence="4" id="KW-1185">Reference proteome</keyword>
<dbReference type="Gene3D" id="3.50.80.10">
    <property type="entry name" value="D-tyrosyl-tRNA(Tyr) deacylase"/>
    <property type="match status" value="1"/>
</dbReference>
<accession>A0ABU0N123</accession>
<comment type="caution">
    <text evidence="3">The sequence shown here is derived from an EMBL/GenBank/DDBJ whole genome shotgun (WGS) entry which is preliminary data.</text>
</comment>
<dbReference type="GO" id="GO:0016787">
    <property type="term" value="F:hydrolase activity"/>
    <property type="evidence" value="ECO:0007669"/>
    <property type="project" value="UniProtKB-KW"/>
</dbReference>
<comment type="catalytic activity">
    <reaction evidence="2">
        <text>glycyl-tRNA(Ala) + H2O = tRNA(Ala) + glycine + H(+)</text>
        <dbReference type="Rhea" id="RHEA:53744"/>
        <dbReference type="Rhea" id="RHEA-COMP:9657"/>
        <dbReference type="Rhea" id="RHEA-COMP:13640"/>
        <dbReference type="ChEBI" id="CHEBI:15377"/>
        <dbReference type="ChEBI" id="CHEBI:15378"/>
        <dbReference type="ChEBI" id="CHEBI:57305"/>
        <dbReference type="ChEBI" id="CHEBI:78442"/>
        <dbReference type="ChEBI" id="CHEBI:78522"/>
    </reaction>
</comment>
<evidence type="ECO:0000256" key="2">
    <source>
        <dbReference type="HAMAP-Rule" id="MF_00518"/>
    </source>
</evidence>
<dbReference type="EMBL" id="JAUSWG010000006">
    <property type="protein sequence ID" value="MDQ0556674.1"/>
    <property type="molecule type" value="Genomic_DNA"/>
</dbReference>
<dbReference type="EC" id="3.1.1.-" evidence="2"/>
<dbReference type="PANTHER" id="PTHR10472">
    <property type="entry name" value="D-TYROSYL-TRNA TYR DEACYLASE"/>
    <property type="match status" value="1"/>
</dbReference>
<comment type="subunit">
    <text evidence="2">Homodimer.</text>
</comment>